<evidence type="ECO:0000313" key="3">
    <source>
        <dbReference type="Proteomes" id="UP000267003"/>
    </source>
</evidence>
<sequence length="153" mass="15670">ASPTATPRPSVPEPVPPKPPSEPLPPDIFDGPVGEAGPMGNAPTATGSSIRLGSAGGGQGIEDKDQFKPPLGSDDGHPRPVPPRPRGETRPRPDLKLPPKTSPSEIPVDRRPLGATGTSVRGGGRGNSEAALGCFNPENAQAPRSPDGFENQD</sequence>
<gene>
    <name evidence="2" type="ORF">D7W81_40935</name>
</gene>
<evidence type="ECO:0000256" key="1">
    <source>
        <dbReference type="SAM" id="MobiDB-lite"/>
    </source>
</evidence>
<reference evidence="3" key="1">
    <citation type="submission" date="2018-09" db="EMBL/GenBank/DDBJ databases">
        <authorList>
            <person name="Livingstone P.G."/>
            <person name="Whitworth D.E."/>
        </authorList>
    </citation>
    <scope>NUCLEOTIDE SEQUENCE [LARGE SCALE GENOMIC DNA]</scope>
    <source>
        <strain evidence="3">AB050A</strain>
    </source>
</reference>
<feature type="compositionally biased region" description="Pro residues" evidence="1">
    <location>
        <begin position="9"/>
        <end position="26"/>
    </location>
</feature>
<feature type="compositionally biased region" description="Basic and acidic residues" evidence="1">
    <location>
        <begin position="85"/>
        <end position="97"/>
    </location>
</feature>
<keyword evidence="3" id="KW-1185">Reference proteome</keyword>
<feature type="region of interest" description="Disordered" evidence="1">
    <location>
        <begin position="1"/>
        <end position="153"/>
    </location>
</feature>
<accession>A0A3A8PE32</accession>
<proteinExistence type="predicted"/>
<name>A0A3A8PE32_9BACT</name>
<dbReference type="AlphaFoldDB" id="A0A3A8PE32"/>
<organism evidence="2 3">
    <name type="scientific">Corallococcus aberystwythensis</name>
    <dbReference type="NCBI Taxonomy" id="2316722"/>
    <lineage>
        <taxon>Bacteria</taxon>
        <taxon>Pseudomonadati</taxon>
        <taxon>Myxococcota</taxon>
        <taxon>Myxococcia</taxon>
        <taxon>Myxococcales</taxon>
        <taxon>Cystobacterineae</taxon>
        <taxon>Myxococcaceae</taxon>
        <taxon>Corallococcus</taxon>
    </lineage>
</organism>
<comment type="caution">
    <text evidence="2">The sequence shown here is derived from an EMBL/GenBank/DDBJ whole genome shotgun (WGS) entry which is preliminary data.</text>
</comment>
<evidence type="ECO:0000313" key="2">
    <source>
        <dbReference type="EMBL" id="RKH50752.1"/>
    </source>
</evidence>
<dbReference type="Proteomes" id="UP000267003">
    <property type="component" value="Unassembled WGS sequence"/>
</dbReference>
<feature type="non-terminal residue" evidence="2">
    <location>
        <position position="1"/>
    </location>
</feature>
<dbReference type="EMBL" id="RAWK01000504">
    <property type="protein sequence ID" value="RKH50752.1"/>
    <property type="molecule type" value="Genomic_DNA"/>
</dbReference>
<protein>
    <submittedName>
        <fullName evidence="2">Uncharacterized protein</fullName>
    </submittedName>
</protein>